<comment type="caution">
    <text evidence="2">The sequence shown here is derived from an EMBL/GenBank/DDBJ whole genome shotgun (WGS) entry which is preliminary data.</text>
</comment>
<dbReference type="PANTHER" id="PTHR34595:SF7">
    <property type="entry name" value="SLL1039 PROTEIN"/>
    <property type="match status" value="1"/>
</dbReference>
<dbReference type="Pfam" id="PF14403">
    <property type="entry name" value="CP_ATPgrasp_2"/>
    <property type="match status" value="1"/>
</dbReference>
<evidence type="ECO:0000313" key="3">
    <source>
        <dbReference type="Proteomes" id="UP000309668"/>
    </source>
</evidence>
<dbReference type="SUPFAM" id="SSF56059">
    <property type="entry name" value="Glutathione synthetase ATP-binding domain-like"/>
    <property type="match status" value="1"/>
</dbReference>
<dbReference type="EMBL" id="VCAO01000001">
    <property type="protein sequence ID" value="TMM50409.1"/>
    <property type="molecule type" value="Genomic_DNA"/>
</dbReference>
<sequence>MSGSVNSFDEMHNADGSVRAAYSDYSTWFEEQNTALLNRKHAEAETNFRKTGITFNVYGEDEAEERLIPFDMVPRVITAQEWRKLTRGIEQRVSAINSFIHDLYHRQEIIRAGRIPERLFRNNAAWLPNMVGFTPPGGIYTHIVGIDLVRTGPDEFFVLEDNARTPSGVSYMLENRETMMAMFPELFMRVQVASVSDYPRRLAKSLAACAPKCAGDKPVVAVLTPGIYNAAYFEHAFLADQMGAELIEGSDLRVMNGRVAMRTTSGYKPVDVIYRRVDDEYLDPLTFNPDSALGIPGIMDVYRAGGVTIANAPGTGISDDKAIYSFMPEIVEFYTGEKPLLPNVETHRCADEESLKYVLDNLAELVVKEVHGSGGYGMLIGPTSSKKEIEDFRKKLVANPSNYIAQPTLALSTCPIFTKKGLTPRHVDLRPFVLVSPDKIDITPGGLTRVALEEGSLVVNSSQGGGTKDTWVLKD</sequence>
<keyword evidence="3" id="KW-1185">Reference proteome</keyword>
<dbReference type="AlphaFoldDB" id="A0A5S3PA70"/>
<reference evidence="2 3" key="1">
    <citation type="submission" date="2019-05" db="EMBL/GenBank/DDBJ databases">
        <title>Erythrobacter marisflavi sp. nov., isolated from isolated from water of an estuary environment.</title>
        <authorList>
            <person name="Yoon J.-H."/>
        </authorList>
    </citation>
    <scope>NUCLEOTIDE SEQUENCE [LARGE SCALE GENOMIC DNA]</scope>
    <source>
        <strain evidence="2 3">KEM-5</strain>
    </source>
</reference>
<feature type="domain" description="Circularly permuted ATP-grasp type 2" evidence="1">
    <location>
        <begin position="74"/>
        <end position="451"/>
    </location>
</feature>
<dbReference type="Proteomes" id="UP000309668">
    <property type="component" value="Unassembled WGS sequence"/>
</dbReference>
<organism evidence="2 3">
    <name type="scientific">Qipengyuania marisflavi</name>
    <dbReference type="NCBI Taxonomy" id="2486356"/>
    <lineage>
        <taxon>Bacteria</taxon>
        <taxon>Pseudomonadati</taxon>
        <taxon>Pseudomonadota</taxon>
        <taxon>Alphaproteobacteria</taxon>
        <taxon>Sphingomonadales</taxon>
        <taxon>Erythrobacteraceae</taxon>
        <taxon>Qipengyuania</taxon>
    </lineage>
</organism>
<dbReference type="Gene3D" id="3.30.1490.270">
    <property type="match status" value="1"/>
</dbReference>
<dbReference type="InterPro" id="IPR025841">
    <property type="entry name" value="CP_ATPgrasp_2"/>
</dbReference>
<evidence type="ECO:0000313" key="2">
    <source>
        <dbReference type="EMBL" id="TMM50409.1"/>
    </source>
</evidence>
<accession>A0A5S3PA70</accession>
<dbReference type="RefSeq" id="WP_138616200.1">
    <property type="nucleotide sequence ID" value="NZ_VCAO01000001.1"/>
</dbReference>
<dbReference type="InterPro" id="IPR016450">
    <property type="entry name" value="UCP005522"/>
</dbReference>
<dbReference type="PIRSF" id="PIRSF005522">
    <property type="entry name" value="UCP005522"/>
    <property type="match status" value="1"/>
</dbReference>
<name>A0A5S3PA70_9SPHN</name>
<dbReference type="PANTHER" id="PTHR34595">
    <property type="entry name" value="BLR5612 PROTEIN"/>
    <property type="match status" value="1"/>
</dbReference>
<proteinExistence type="predicted"/>
<dbReference type="Gene3D" id="3.40.50.11290">
    <property type="match status" value="1"/>
</dbReference>
<gene>
    <name evidence="2" type="ORF">FEV51_04355</name>
</gene>
<dbReference type="OrthoDB" id="9804079at2"/>
<evidence type="ECO:0000259" key="1">
    <source>
        <dbReference type="Pfam" id="PF14403"/>
    </source>
</evidence>
<dbReference type="InterPro" id="IPR051680">
    <property type="entry name" value="ATP-dep_Glu-Cys_Ligase-2"/>
</dbReference>
<protein>
    <submittedName>
        <fullName evidence="2">Circularly permuted type 2 ATP-grasp protein</fullName>
    </submittedName>
</protein>